<comment type="caution">
    <text evidence="1">The sequence shown here is derived from an EMBL/GenBank/DDBJ whole genome shotgun (WGS) entry which is preliminary data.</text>
</comment>
<organism evidence="1 2">
    <name type="scientific">Racocetra persica</name>
    <dbReference type="NCBI Taxonomy" id="160502"/>
    <lineage>
        <taxon>Eukaryota</taxon>
        <taxon>Fungi</taxon>
        <taxon>Fungi incertae sedis</taxon>
        <taxon>Mucoromycota</taxon>
        <taxon>Glomeromycotina</taxon>
        <taxon>Glomeromycetes</taxon>
        <taxon>Diversisporales</taxon>
        <taxon>Gigasporaceae</taxon>
        <taxon>Racocetra</taxon>
    </lineage>
</organism>
<gene>
    <name evidence="1" type="ORF">RPERSI_LOCUS36122</name>
</gene>
<feature type="non-terminal residue" evidence="1">
    <location>
        <position position="1"/>
    </location>
</feature>
<accession>A0ACA9SYL1</accession>
<keyword evidence="2" id="KW-1185">Reference proteome</keyword>
<dbReference type="EMBL" id="CAJVQC010171028">
    <property type="protein sequence ID" value="CAG8850491.1"/>
    <property type="molecule type" value="Genomic_DNA"/>
</dbReference>
<dbReference type="Proteomes" id="UP000789920">
    <property type="component" value="Unassembled WGS sequence"/>
</dbReference>
<sequence>NAMDYFDEIEMNDFDENEMDNFDIALSESSSHTEMAENVTQLQECSK</sequence>
<evidence type="ECO:0000313" key="1">
    <source>
        <dbReference type="EMBL" id="CAG8850491.1"/>
    </source>
</evidence>
<reference evidence="1" key="1">
    <citation type="submission" date="2021-06" db="EMBL/GenBank/DDBJ databases">
        <authorList>
            <person name="Kallberg Y."/>
            <person name="Tangrot J."/>
            <person name="Rosling A."/>
        </authorList>
    </citation>
    <scope>NUCLEOTIDE SEQUENCE</scope>
    <source>
        <strain evidence="1">MA461A</strain>
    </source>
</reference>
<evidence type="ECO:0000313" key="2">
    <source>
        <dbReference type="Proteomes" id="UP000789920"/>
    </source>
</evidence>
<protein>
    <submittedName>
        <fullName evidence="1">25630_t:CDS:1</fullName>
    </submittedName>
</protein>
<proteinExistence type="predicted"/>
<feature type="non-terminal residue" evidence="1">
    <location>
        <position position="47"/>
    </location>
</feature>
<name>A0ACA9SYL1_9GLOM</name>